<name>A0A2N5SNN2_9BASI</name>
<dbReference type="PANTHER" id="PTHR47961:SF13">
    <property type="entry name" value="ACTIVATING SIGNAL COINTEGRATOR 1 COMPLEX SUBUNIT 3"/>
    <property type="match status" value="1"/>
</dbReference>
<evidence type="ECO:0000256" key="1">
    <source>
        <dbReference type="ARBA" id="ARBA00022741"/>
    </source>
</evidence>
<dbReference type="Proteomes" id="UP000235392">
    <property type="component" value="Unassembled WGS sequence"/>
</dbReference>
<keyword evidence="3" id="KW-0347">Helicase</keyword>
<keyword evidence="1" id="KW-0547">Nucleotide-binding</keyword>
<organism evidence="5 6">
    <name type="scientific">Puccinia coronata f. sp. avenae</name>
    <dbReference type="NCBI Taxonomy" id="200324"/>
    <lineage>
        <taxon>Eukaryota</taxon>
        <taxon>Fungi</taxon>
        <taxon>Dikarya</taxon>
        <taxon>Basidiomycota</taxon>
        <taxon>Pucciniomycotina</taxon>
        <taxon>Pucciniomycetes</taxon>
        <taxon>Pucciniales</taxon>
        <taxon>Pucciniaceae</taxon>
        <taxon>Puccinia</taxon>
    </lineage>
</organism>
<keyword evidence="4" id="KW-0067">ATP-binding</keyword>
<comment type="caution">
    <text evidence="5">The sequence shown here is derived from an EMBL/GenBank/DDBJ whole genome shotgun (WGS) entry which is preliminary data.</text>
</comment>
<keyword evidence="2" id="KW-0378">Hydrolase</keyword>
<dbReference type="GO" id="GO:0016787">
    <property type="term" value="F:hydrolase activity"/>
    <property type="evidence" value="ECO:0007669"/>
    <property type="project" value="UniProtKB-KW"/>
</dbReference>
<evidence type="ECO:0000256" key="2">
    <source>
        <dbReference type="ARBA" id="ARBA00022801"/>
    </source>
</evidence>
<dbReference type="GO" id="GO:0005524">
    <property type="term" value="F:ATP binding"/>
    <property type="evidence" value="ECO:0007669"/>
    <property type="project" value="UniProtKB-KW"/>
</dbReference>
<reference evidence="5 6" key="1">
    <citation type="submission" date="2017-11" db="EMBL/GenBank/DDBJ databases">
        <title>De novo assembly and phasing of dikaryotic genomes from two isolates of Puccinia coronata f. sp. avenae, the causal agent of oat crown rust.</title>
        <authorList>
            <person name="Miller M.E."/>
            <person name="Zhang Y."/>
            <person name="Omidvar V."/>
            <person name="Sperschneider J."/>
            <person name="Schwessinger B."/>
            <person name="Raley C."/>
            <person name="Palmer J.M."/>
            <person name="Garnica D."/>
            <person name="Upadhyaya N."/>
            <person name="Rathjen J."/>
            <person name="Taylor J.M."/>
            <person name="Park R.F."/>
            <person name="Dodds P.N."/>
            <person name="Hirsch C.D."/>
            <person name="Kianian S.F."/>
            <person name="Figueroa M."/>
        </authorList>
    </citation>
    <scope>NUCLEOTIDE SEQUENCE [LARGE SCALE GENOMIC DNA]</scope>
    <source>
        <strain evidence="5">12SD80</strain>
    </source>
</reference>
<dbReference type="Gene3D" id="3.40.50.300">
    <property type="entry name" value="P-loop containing nucleotide triphosphate hydrolases"/>
    <property type="match status" value="1"/>
</dbReference>
<gene>
    <name evidence="5" type="ORF">PCASD_15814</name>
</gene>
<dbReference type="SUPFAM" id="SSF52540">
    <property type="entry name" value="P-loop containing nucleoside triphosphate hydrolases"/>
    <property type="match status" value="1"/>
</dbReference>
<evidence type="ECO:0000313" key="6">
    <source>
        <dbReference type="Proteomes" id="UP000235392"/>
    </source>
</evidence>
<evidence type="ECO:0000256" key="3">
    <source>
        <dbReference type="ARBA" id="ARBA00022806"/>
    </source>
</evidence>
<dbReference type="PANTHER" id="PTHR47961">
    <property type="entry name" value="DNA POLYMERASE THETA, PUTATIVE (AFU_ORTHOLOGUE AFUA_1G05260)-RELATED"/>
    <property type="match status" value="1"/>
</dbReference>
<dbReference type="AlphaFoldDB" id="A0A2N5SNN2"/>
<proteinExistence type="predicted"/>
<protein>
    <submittedName>
        <fullName evidence="5">Uncharacterized protein</fullName>
    </submittedName>
</protein>
<dbReference type="GO" id="GO:0004386">
    <property type="term" value="F:helicase activity"/>
    <property type="evidence" value="ECO:0007669"/>
    <property type="project" value="UniProtKB-KW"/>
</dbReference>
<accession>A0A2N5SNN2</accession>
<evidence type="ECO:0000256" key="4">
    <source>
        <dbReference type="ARBA" id="ARBA00022840"/>
    </source>
</evidence>
<dbReference type="EMBL" id="PGCI01000812">
    <property type="protein sequence ID" value="PLW14856.1"/>
    <property type="molecule type" value="Genomic_DNA"/>
</dbReference>
<sequence length="149" mass="16495">MDGSLAPSDTTQSKLLLPEHCCLIFPVSYLTCHIGKELVKEALRVMVFVRAHEETVKTAQMLKAKAMEEGILEFSDPTKQASFDSFERDLPASTNRKMKEMFQDGFGIHHTGIVYSNRTISERLLGADALWVLCRTATLALGVGACGHH</sequence>
<dbReference type="InterPro" id="IPR050474">
    <property type="entry name" value="Hel308_SKI2-like"/>
</dbReference>
<evidence type="ECO:0000313" key="5">
    <source>
        <dbReference type="EMBL" id="PLW14856.1"/>
    </source>
</evidence>
<dbReference type="InterPro" id="IPR027417">
    <property type="entry name" value="P-loop_NTPase"/>
</dbReference>